<organism evidence="3 4">
    <name type="scientific">Pontibacter chinhatensis</name>
    <dbReference type="NCBI Taxonomy" id="1436961"/>
    <lineage>
        <taxon>Bacteria</taxon>
        <taxon>Pseudomonadati</taxon>
        <taxon>Bacteroidota</taxon>
        <taxon>Cytophagia</taxon>
        <taxon>Cytophagales</taxon>
        <taxon>Hymenobacteraceae</taxon>
        <taxon>Pontibacter</taxon>
    </lineage>
</organism>
<proteinExistence type="predicted"/>
<feature type="compositionally biased region" description="Basic and acidic residues" evidence="1">
    <location>
        <begin position="275"/>
        <end position="289"/>
    </location>
</feature>
<dbReference type="STRING" id="1436961.SAMN05421739_101388"/>
<feature type="region of interest" description="Disordered" evidence="1">
    <location>
        <begin position="230"/>
        <end position="289"/>
    </location>
</feature>
<sequence length="289" mass="32174">MKQQTVVGIFDYGVDAQMAAQQLEKAGIPNSKIDISVHGARDRTSASTQQPPQSSDSSGRVGNFFNSLLGNRNESAMYSEAARNGSVVTVHTSSEEESRRVCDILDKAGAIDVNERASSQQRGMSSSSKGNWTGSTASIPVVEENLNVGKREVETGGVRIRSRIIERPVEENLRLREEHVNVERRPVNRPANERDLEAFKEGEKTITERAEIPVVNKEARVVEEVRLNKETTEHTERIHDTVRKQDVEVDKLNPRNEAGTPPNPHNKPDTQNPRNRPDTPATDKDIDRP</sequence>
<dbReference type="InterPro" id="IPR052967">
    <property type="entry name" value="Stress_Response_Assoc"/>
</dbReference>
<dbReference type="InterPro" id="IPR019060">
    <property type="entry name" value="DUF2382"/>
</dbReference>
<dbReference type="EMBL" id="FOOT01000001">
    <property type="protein sequence ID" value="SFF92247.1"/>
    <property type="molecule type" value="Genomic_DNA"/>
</dbReference>
<feature type="domain" description="DUF2382" evidence="2">
    <location>
        <begin position="139"/>
        <end position="249"/>
    </location>
</feature>
<dbReference type="PANTHER" id="PTHR38463">
    <property type="entry name" value="STRESS RESPONSE PROTEIN YSNF"/>
    <property type="match status" value="1"/>
</dbReference>
<gene>
    <name evidence="3" type="ORF">SAMN05421739_101388</name>
</gene>
<feature type="region of interest" description="Disordered" evidence="1">
    <location>
        <begin position="37"/>
        <end position="66"/>
    </location>
</feature>
<dbReference type="AlphaFoldDB" id="A0A1I2MRX6"/>
<feature type="region of interest" description="Disordered" evidence="1">
    <location>
        <begin position="115"/>
        <end position="135"/>
    </location>
</feature>
<accession>A0A1I2MRX6</accession>
<keyword evidence="4" id="KW-1185">Reference proteome</keyword>
<dbReference type="PANTHER" id="PTHR38463:SF1">
    <property type="entry name" value="STRESS RESPONSE PROTEIN YSNF"/>
    <property type="match status" value="1"/>
</dbReference>
<feature type="compositionally biased region" description="Low complexity" evidence="1">
    <location>
        <begin position="118"/>
        <end position="128"/>
    </location>
</feature>
<evidence type="ECO:0000313" key="4">
    <source>
        <dbReference type="Proteomes" id="UP000198724"/>
    </source>
</evidence>
<dbReference type="OrthoDB" id="581516at2"/>
<dbReference type="RefSeq" id="WP_092098470.1">
    <property type="nucleotide sequence ID" value="NZ_FOOT01000001.1"/>
</dbReference>
<evidence type="ECO:0000313" key="3">
    <source>
        <dbReference type="EMBL" id="SFF92247.1"/>
    </source>
</evidence>
<reference evidence="4" key="1">
    <citation type="submission" date="2016-10" db="EMBL/GenBank/DDBJ databases">
        <authorList>
            <person name="Varghese N."/>
            <person name="Submissions S."/>
        </authorList>
    </citation>
    <scope>NUCLEOTIDE SEQUENCE [LARGE SCALE GENOMIC DNA]</scope>
    <source>
        <strain evidence="4">LP51</strain>
    </source>
</reference>
<protein>
    <submittedName>
        <fullName evidence="3">Conserved domain-containing protein</fullName>
    </submittedName>
</protein>
<feature type="compositionally biased region" description="Low complexity" evidence="1">
    <location>
        <begin position="45"/>
        <end position="58"/>
    </location>
</feature>
<name>A0A1I2MRX6_9BACT</name>
<dbReference type="Proteomes" id="UP000198724">
    <property type="component" value="Unassembled WGS sequence"/>
</dbReference>
<evidence type="ECO:0000259" key="2">
    <source>
        <dbReference type="Pfam" id="PF09557"/>
    </source>
</evidence>
<evidence type="ECO:0000256" key="1">
    <source>
        <dbReference type="SAM" id="MobiDB-lite"/>
    </source>
</evidence>
<feature type="compositionally biased region" description="Basic and acidic residues" evidence="1">
    <location>
        <begin position="230"/>
        <end position="254"/>
    </location>
</feature>
<dbReference type="Pfam" id="PF09557">
    <property type="entry name" value="DUF2382"/>
    <property type="match status" value="1"/>
</dbReference>